<evidence type="ECO:0000256" key="1">
    <source>
        <dbReference type="SAM" id="Coils"/>
    </source>
</evidence>
<name>A0AAV5C0H3_ELECO</name>
<protein>
    <submittedName>
        <fullName evidence="3">Uncharacterized protein</fullName>
    </submittedName>
</protein>
<gene>
    <name evidence="3" type="primary">ga08116</name>
    <name evidence="3" type="ORF">PR202_ga08116</name>
</gene>
<proteinExistence type="predicted"/>
<keyword evidence="1" id="KW-0175">Coiled coil</keyword>
<reference evidence="3" key="2">
    <citation type="submission" date="2021-12" db="EMBL/GenBank/DDBJ databases">
        <title>Resequencing data analysis of finger millet.</title>
        <authorList>
            <person name="Hatakeyama M."/>
            <person name="Aluri S."/>
            <person name="Balachadran M.T."/>
            <person name="Sivarajan S.R."/>
            <person name="Poveda L."/>
            <person name="Shimizu-Inatsugi R."/>
            <person name="Schlapbach R."/>
            <person name="Sreeman S.M."/>
            <person name="Shimizu K.K."/>
        </authorList>
    </citation>
    <scope>NUCLEOTIDE SEQUENCE</scope>
</reference>
<dbReference type="Proteomes" id="UP001054889">
    <property type="component" value="Unassembled WGS sequence"/>
</dbReference>
<feature type="region of interest" description="Disordered" evidence="2">
    <location>
        <begin position="95"/>
        <end position="129"/>
    </location>
</feature>
<feature type="coiled-coil region" evidence="1">
    <location>
        <begin position="47"/>
        <end position="74"/>
    </location>
</feature>
<dbReference type="EMBL" id="BQKI01000003">
    <property type="protein sequence ID" value="GJM91712.1"/>
    <property type="molecule type" value="Genomic_DNA"/>
</dbReference>
<reference evidence="3" key="1">
    <citation type="journal article" date="2018" name="DNA Res.">
        <title>Multiple hybrid de novo genome assembly of finger millet, an orphan allotetraploid crop.</title>
        <authorList>
            <person name="Hatakeyama M."/>
            <person name="Aluri S."/>
            <person name="Balachadran M.T."/>
            <person name="Sivarajan S.R."/>
            <person name="Patrignani A."/>
            <person name="Gruter S."/>
            <person name="Poveda L."/>
            <person name="Shimizu-Inatsugi R."/>
            <person name="Baeten J."/>
            <person name="Francoijs K.J."/>
            <person name="Nataraja K.N."/>
            <person name="Reddy Y.A.N."/>
            <person name="Phadnis S."/>
            <person name="Ravikumar R.L."/>
            <person name="Schlapbach R."/>
            <person name="Sreeman S.M."/>
            <person name="Shimizu K.K."/>
        </authorList>
    </citation>
    <scope>NUCLEOTIDE SEQUENCE</scope>
</reference>
<evidence type="ECO:0000313" key="4">
    <source>
        <dbReference type="Proteomes" id="UP001054889"/>
    </source>
</evidence>
<comment type="caution">
    <text evidence="3">The sequence shown here is derived from an EMBL/GenBank/DDBJ whole genome shotgun (WGS) entry which is preliminary data.</text>
</comment>
<evidence type="ECO:0000313" key="3">
    <source>
        <dbReference type="EMBL" id="GJM91712.1"/>
    </source>
</evidence>
<sequence>MLKEGGWRHTVQATLAGRGGNVVSCDRVPPDVVSCDRVPPDVRAYYLRQLDRTADKKERQRESLRREEIAAEGNVIYDVNDDNDDELHAALRASREDAEYRRSVSRRGGQYEHDGGSSQPQGGGVFGMLKRSVSLKEKRCKEADRAN</sequence>
<organism evidence="3 4">
    <name type="scientific">Eleusine coracana subsp. coracana</name>
    <dbReference type="NCBI Taxonomy" id="191504"/>
    <lineage>
        <taxon>Eukaryota</taxon>
        <taxon>Viridiplantae</taxon>
        <taxon>Streptophyta</taxon>
        <taxon>Embryophyta</taxon>
        <taxon>Tracheophyta</taxon>
        <taxon>Spermatophyta</taxon>
        <taxon>Magnoliopsida</taxon>
        <taxon>Liliopsida</taxon>
        <taxon>Poales</taxon>
        <taxon>Poaceae</taxon>
        <taxon>PACMAD clade</taxon>
        <taxon>Chloridoideae</taxon>
        <taxon>Cynodonteae</taxon>
        <taxon>Eleusininae</taxon>
        <taxon>Eleusine</taxon>
    </lineage>
</organism>
<evidence type="ECO:0000256" key="2">
    <source>
        <dbReference type="SAM" id="MobiDB-lite"/>
    </source>
</evidence>
<keyword evidence="4" id="KW-1185">Reference proteome</keyword>
<dbReference type="AlphaFoldDB" id="A0AAV5C0H3"/>
<accession>A0AAV5C0H3</accession>